<evidence type="ECO:0000256" key="5">
    <source>
        <dbReference type="ARBA" id="ARBA00023012"/>
    </source>
</evidence>
<dbReference type="EMBL" id="JBHUIR010000057">
    <property type="protein sequence ID" value="MFD2261036.1"/>
    <property type="molecule type" value="Genomic_DNA"/>
</dbReference>
<evidence type="ECO:0000256" key="3">
    <source>
        <dbReference type="ARBA" id="ARBA00022679"/>
    </source>
</evidence>
<dbReference type="Pfam" id="PF02518">
    <property type="entry name" value="HATPase_c"/>
    <property type="match status" value="1"/>
</dbReference>
<evidence type="ECO:0000256" key="4">
    <source>
        <dbReference type="ARBA" id="ARBA00022777"/>
    </source>
</evidence>
<evidence type="ECO:0000256" key="6">
    <source>
        <dbReference type="SAM" id="Coils"/>
    </source>
</evidence>
<dbReference type="InterPro" id="IPR050482">
    <property type="entry name" value="Sensor_HK_TwoCompSys"/>
</dbReference>
<dbReference type="Gene3D" id="3.30.565.10">
    <property type="entry name" value="Histidine kinase-like ATPase, C-terminal domain"/>
    <property type="match status" value="1"/>
</dbReference>
<evidence type="ECO:0000259" key="8">
    <source>
        <dbReference type="PROSITE" id="PS50885"/>
    </source>
</evidence>
<feature type="transmembrane region" description="Helical" evidence="7">
    <location>
        <begin position="47"/>
        <end position="70"/>
    </location>
</feature>
<feature type="coiled-coil region" evidence="6">
    <location>
        <begin position="260"/>
        <end position="287"/>
    </location>
</feature>
<keyword evidence="7" id="KW-0472">Membrane</keyword>
<keyword evidence="2" id="KW-0597">Phosphoprotein</keyword>
<organism evidence="9 10">
    <name type="scientific">Chelativorans composti</name>
    <dbReference type="NCBI Taxonomy" id="768533"/>
    <lineage>
        <taxon>Bacteria</taxon>
        <taxon>Pseudomonadati</taxon>
        <taxon>Pseudomonadota</taxon>
        <taxon>Alphaproteobacteria</taxon>
        <taxon>Hyphomicrobiales</taxon>
        <taxon>Phyllobacteriaceae</taxon>
        <taxon>Chelativorans</taxon>
    </lineage>
</organism>
<dbReference type="PANTHER" id="PTHR24421">
    <property type="entry name" value="NITRATE/NITRITE SENSOR PROTEIN NARX-RELATED"/>
    <property type="match status" value="1"/>
</dbReference>
<dbReference type="PROSITE" id="PS50885">
    <property type="entry name" value="HAMP"/>
    <property type="match status" value="1"/>
</dbReference>
<keyword evidence="5" id="KW-0902">Two-component regulatory system</keyword>
<dbReference type="GO" id="GO:0016301">
    <property type="term" value="F:kinase activity"/>
    <property type="evidence" value="ECO:0007669"/>
    <property type="project" value="UniProtKB-KW"/>
</dbReference>
<keyword evidence="7" id="KW-1133">Transmembrane helix</keyword>
<comment type="subcellular location">
    <subcellularLocation>
        <location evidence="1">Membrane</location>
    </subcellularLocation>
</comment>
<dbReference type="Proteomes" id="UP001597373">
    <property type="component" value="Unassembled WGS sequence"/>
</dbReference>
<keyword evidence="4 9" id="KW-0418">Kinase</keyword>
<sequence>MTEIAAWQSHEPDGRQTVSAPVAGLPARISSPLPHRMRLWHRISLRWRILAVFFLATIVAGAVAAVATIYNARHAAQVEITASMHLAERFVREAVERVPPEAPAPAVLAMLTRELSGLRHVRALVSGLGGGWMSLLPMQNATPIDDGAREVPAWFTRLIHVPEVRREMRIGVGGRYIGAVVLIGHAGDEIAEVWENSKNLAGIFFVFVIAVAAILYVALGRVLQPLTSLGKGLQELEKGQFQHRLSRPSVPELADITDRFNALAGRLAAARENNQRLTRRLVSVQDDERRHIATELHDELGPCLFGLKANIASLEQVVEDLPAGPGDRMRDRLRTLGEIADQIQLLNRRLLSRIRPMALGHVPLAELVSGLIKDFERVDATPKIALNVGALAPTYGDSIDLTVYRCIQEGITNAKRHSGASLIVVELEERRADSADDGAPASYLLTLSVGDNGRGLPPDTPWGFGLSGMDQRVRALGGTLTVVEQRRGTRLEISIPLDDNRRRVTPDGQDEEGSGPS</sequence>
<reference evidence="10" key="1">
    <citation type="journal article" date="2019" name="Int. J. Syst. Evol. Microbiol.">
        <title>The Global Catalogue of Microorganisms (GCM) 10K type strain sequencing project: providing services to taxonomists for standard genome sequencing and annotation.</title>
        <authorList>
            <consortium name="The Broad Institute Genomics Platform"/>
            <consortium name="The Broad Institute Genome Sequencing Center for Infectious Disease"/>
            <person name="Wu L."/>
            <person name="Ma J."/>
        </authorList>
    </citation>
    <scope>NUCLEOTIDE SEQUENCE [LARGE SCALE GENOMIC DNA]</scope>
    <source>
        <strain evidence="10">KCTC 23707</strain>
    </source>
</reference>
<dbReference type="CDD" id="cd16917">
    <property type="entry name" value="HATPase_UhpB-NarQ-NarX-like"/>
    <property type="match status" value="1"/>
</dbReference>
<evidence type="ECO:0000256" key="1">
    <source>
        <dbReference type="ARBA" id="ARBA00004370"/>
    </source>
</evidence>
<dbReference type="Pfam" id="PF07730">
    <property type="entry name" value="HisKA_3"/>
    <property type="match status" value="1"/>
</dbReference>
<dbReference type="PANTHER" id="PTHR24421:SF58">
    <property type="entry name" value="SIGNAL TRANSDUCTION HISTIDINE-PROTEIN KINASE_PHOSPHATASE UHPB"/>
    <property type="match status" value="1"/>
</dbReference>
<keyword evidence="3" id="KW-0808">Transferase</keyword>
<dbReference type="InterPro" id="IPR011712">
    <property type="entry name" value="Sig_transdc_His_kin_sub3_dim/P"/>
</dbReference>
<gene>
    <name evidence="9" type="ORF">ACFSMZ_14900</name>
</gene>
<keyword evidence="10" id="KW-1185">Reference proteome</keyword>
<name>A0ABW5DNA1_9HYPH</name>
<keyword evidence="7" id="KW-0812">Transmembrane</keyword>
<dbReference type="InterPro" id="IPR032244">
    <property type="entry name" value="LapD_MoxY_N"/>
</dbReference>
<dbReference type="InterPro" id="IPR003660">
    <property type="entry name" value="HAMP_dom"/>
</dbReference>
<dbReference type="InterPro" id="IPR036890">
    <property type="entry name" value="HATPase_C_sf"/>
</dbReference>
<dbReference type="Pfam" id="PF16448">
    <property type="entry name" value="LapD_MoxY_N"/>
    <property type="match status" value="1"/>
</dbReference>
<dbReference type="SUPFAM" id="SSF55874">
    <property type="entry name" value="ATPase domain of HSP90 chaperone/DNA topoisomerase II/histidine kinase"/>
    <property type="match status" value="1"/>
</dbReference>
<evidence type="ECO:0000313" key="10">
    <source>
        <dbReference type="Proteomes" id="UP001597373"/>
    </source>
</evidence>
<feature type="domain" description="HAMP" evidence="8">
    <location>
        <begin position="220"/>
        <end position="272"/>
    </location>
</feature>
<dbReference type="SMART" id="SM00387">
    <property type="entry name" value="HATPase_c"/>
    <property type="match status" value="1"/>
</dbReference>
<feature type="transmembrane region" description="Helical" evidence="7">
    <location>
        <begin position="200"/>
        <end position="219"/>
    </location>
</feature>
<dbReference type="Gene3D" id="1.20.5.1930">
    <property type="match status" value="1"/>
</dbReference>
<dbReference type="InterPro" id="IPR003594">
    <property type="entry name" value="HATPase_dom"/>
</dbReference>
<dbReference type="Gene3D" id="6.10.340.10">
    <property type="match status" value="1"/>
</dbReference>
<evidence type="ECO:0000256" key="7">
    <source>
        <dbReference type="SAM" id="Phobius"/>
    </source>
</evidence>
<dbReference type="RefSeq" id="WP_345099272.1">
    <property type="nucleotide sequence ID" value="NZ_BAABGS010000040.1"/>
</dbReference>
<protein>
    <submittedName>
        <fullName evidence="9">Histidine kinase</fullName>
    </submittedName>
</protein>
<proteinExistence type="predicted"/>
<evidence type="ECO:0000313" key="9">
    <source>
        <dbReference type="EMBL" id="MFD2261036.1"/>
    </source>
</evidence>
<dbReference type="SMART" id="SM00304">
    <property type="entry name" value="HAMP"/>
    <property type="match status" value="1"/>
</dbReference>
<keyword evidence="6" id="KW-0175">Coiled coil</keyword>
<comment type="caution">
    <text evidence="9">The sequence shown here is derived from an EMBL/GenBank/DDBJ whole genome shotgun (WGS) entry which is preliminary data.</text>
</comment>
<evidence type="ECO:0000256" key="2">
    <source>
        <dbReference type="ARBA" id="ARBA00022553"/>
    </source>
</evidence>
<accession>A0ABW5DNA1</accession>